<evidence type="ECO:0000313" key="3">
    <source>
        <dbReference type="EMBL" id="KXZ59750.1"/>
    </source>
</evidence>
<feature type="transmembrane region" description="Helical" evidence="1">
    <location>
        <begin position="280"/>
        <end position="301"/>
    </location>
</feature>
<keyword evidence="4" id="KW-1185">Reference proteome</keyword>
<evidence type="ECO:0000313" key="4">
    <source>
        <dbReference type="Proteomes" id="UP000243589"/>
    </source>
</evidence>
<protein>
    <recommendedName>
        <fullName evidence="2">Heparan-alpha-glucosaminide N-acetyltransferase catalytic domain-containing protein</fullName>
    </recommendedName>
</protein>
<keyword evidence="1" id="KW-0812">Transmembrane</keyword>
<name>A0A150HDM4_9MICO</name>
<feature type="domain" description="Heparan-alpha-glucosaminide N-acetyltransferase catalytic" evidence="2">
    <location>
        <begin position="12"/>
        <end position="207"/>
    </location>
</feature>
<feature type="transmembrane region" description="Helical" evidence="1">
    <location>
        <begin position="21"/>
        <end position="37"/>
    </location>
</feature>
<feature type="transmembrane region" description="Helical" evidence="1">
    <location>
        <begin position="342"/>
        <end position="360"/>
    </location>
</feature>
<dbReference type="AlphaFoldDB" id="A0A150HDM4"/>
<feature type="transmembrane region" description="Helical" evidence="1">
    <location>
        <begin position="43"/>
        <end position="67"/>
    </location>
</feature>
<reference evidence="3 4" key="1">
    <citation type="submission" date="2016-01" db="EMBL/GenBank/DDBJ databases">
        <title>Use of Whole Genome Sequencing to ascertain that Brevibacterium massiliense (Roux, Raoult 2009) is a later heterotypic synonym of Brevibacterium ravenspurgense (Mages 2008).</title>
        <authorList>
            <person name="Bernier A.-M."/>
            <person name="Burdz T."/>
            <person name="Huynh C."/>
            <person name="Pachecho A.L."/>
            <person name="Wiebe D."/>
            <person name="Bonner C."/>
            <person name="Bernard K."/>
        </authorList>
    </citation>
    <scope>NUCLEOTIDE SEQUENCE [LARGE SCALE GENOMIC DNA]</scope>
    <source>
        <strain evidence="3 4">CCUG56047</strain>
    </source>
</reference>
<gene>
    <name evidence="3" type="ORF">Bravens_00222</name>
</gene>
<evidence type="ECO:0000259" key="2">
    <source>
        <dbReference type="Pfam" id="PF07786"/>
    </source>
</evidence>
<organism evidence="3 4">
    <name type="scientific">Brevibacterium ravenspurgense</name>
    <dbReference type="NCBI Taxonomy" id="479117"/>
    <lineage>
        <taxon>Bacteria</taxon>
        <taxon>Bacillati</taxon>
        <taxon>Actinomycetota</taxon>
        <taxon>Actinomycetes</taxon>
        <taxon>Micrococcales</taxon>
        <taxon>Brevibacteriaceae</taxon>
        <taxon>Brevibacterium</taxon>
    </lineage>
</organism>
<dbReference type="InterPro" id="IPR012429">
    <property type="entry name" value="HGSNAT_cat"/>
</dbReference>
<evidence type="ECO:0000256" key="1">
    <source>
        <dbReference type="SAM" id="Phobius"/>
    </source>
</evidence>
<accession>A0A150HDM4</accession>
<feature type="transmembrane region" description="Helical" evidence="1">
    <location>
        <begin position="104"/>
        <end position="122"/>
    </location>
</feature>
<comment type="caution">
    <text evidence="3">The sequence shown here is derived from an EMBL/GenBank/DDBJ whole genome shotgun (WGS) entry which is preliminary data.</text>
</comment>
<proteinExistence type="predicted"/>
<dbReference type="RefSeq" id="WP_062019541.1">
    <property type="nucleotide sequence ID" value="NZ_LQQC01000002.1"/>
</dbReference>
<dbReference type="PATRIC" id="fig|479117.4.peg.219"/>
<feature type="transmembrane region" description="Helical" evidence="1">
    <location>
        <begin position="209"/>
        <end position="229"/>
    </location>
</feature>
<feature type="transmembrane region" description="Helical" evidence="1">
    <location>
        <begin position="308"/>
        <end position="330"/>
    </location>
</feature>
<dbReference type="Proteomes" id="UP000243589">
    <property type="component" value="Unassembled WGS sequence"/>
</dbReference>
<keyword evidence="1" id="KW-1133">Transmembrane helix</keyword>
<feature type="transmembrane region" description="Helical" evidence="1">
    <location>
        <begin position="129"/>
        <end position="151"/>
    </location>
</feature>
<dbReference type="Pfam" id="PF07786">
    <property type="entry name" value="HGSNAT_cat"/>
    <property type="match status" value="1"/>
</dbReference>
<sequence length="392" mass="41395">MNSANRLFPPGRLQWLDAARGLALFGMIVTHIFSLSTDDLEPTWAVVFAGRSSALFAVLAGFSLVLASRSRALSTPGKAIAAAVIRGIIIFAIGLVLGTVSTRLAIILTVYGFLFIAASVLLPLRGRTLAALAAVWLAASPLVSHAVRAHWQLEQDFNVPSLDSLYDLAGLLQSVVLTGYYPALQWMSYILVGMALAHVPWSRQTAITASAVGLGTAIMASAISSLLLVSRGWEVLSASAAEEPGLLEQATTYGNWGTVPTDTAWWLAVNGPHTGTPPDLVGTAGVAVAVIGVFCLLFTSFPVLAPRLLLPLTAPGSMALTAYSLHVVLLEMTAGMAPTQEYVTHALVLIGIAMVWKALISRRGPLETAIAAIVRLAARGKRTRRAQVDRVG</sequence>
<feature type="transmembrane region" description="Helical" evidence="1">
    <location>
        <begin position="171"/>
        <end position="197"/>
    </location>
</feature>
<keyword evidence="1" id="KW-0472">Membrane</keyword>
<feature type="transmembrane region" description="Helical" evidence="1">
    <location>
        <begin position="79"/>
        <end position="98"/>
    </location>
</feature>
<dbReference type="EMBL" id="LQQC01000002">
    <property type="protein sequence ID" value="KXZ59750.1"/>
    <property type="molecule type" value="Genomic_DNA"/>
</dbReference>